<accession>A0A8J6GRQ0</accession>
<dbReference type="Proteomes" id="UP000710432">
    <property type="component" value="Unassembled WGS sequence"/>
</dbReference>
<evidence type="ECO:0000256" key="1">
    <source>
        <dbReference type="SAM" id="MobiDB-lite"/>
    </source>
</evidence>
<comment type="caution">
    <text evidence="2">The sequence shown here is derived from an EMBL/GenBank/DDBJ whole genome shotgun (WGS) entry which is preliminary data.</text>
</comment>
<dbReference type="AlphaFoldDB" id="A0A8J6GRQ0"/>
<organism evidence="2 3">
    <name type="scientific">Microtus ochrogaster</name>
    <name type="common">Prairie vole</name>
    <dbReference type="NCBI Taxonomy" id="79684"/>
    <lineage>
        <taxon>Eukaryota</taxon>
        <taxon>Metazoa</taxon>
        <taxon>Chordata</taxon>
        <taxon>Craniata</taxon>
        <taxon>Vertebrata</taxon>
        <taxon>Euteleostomi</taxon>
        <taxon>Mammalia</taxon>
        <taxon>Eutheria</taxon>
        <taxon>Euarchontoglires</taxon>
        <taxon>Glires</taxon>
        <taxon>Rodentia</taxon>
        <taxon>Myomorpha</taxon>
        <taxon>Muroidea</taxon>
        <taxon>Cricetidae</taxon>
        <taxon>Arvicolinae</taxon>
        <taxon>Microtus</taxon>
    </lineage>
</organism>
<gene>
    <name evidence="2" type="ORF">LTLLF_134430</name>
</gene>
<feature type="compositionally biased region" description="Polar residues" evidence="1">
    <location>
        <begin position="1"/>
        <end position="20"/>
    </location>
</feature>
<sequence>MGHNNSWVSPNTSHPRNTSGAEAGANRSALGELSEAHLYRQFTITVQVIIFIGSLLGSGPFGGSVDEVKVSAKELTDCLSIL</sequence>
<protein>
    <submittedName>
        <fullName evidence="2">Putative G-protein coupled receptor 176</fullName>
    </submittedName>
</protein>
<proteinExistence type="predicted"/>
<reference evidence="2" key="1">
    <citation type="submission" date="2020-03" db="EMBL/GenBank/DDBJ databases">
        <title>Studies in the Genomics of Life Span.</title>
        <authorList>
            <person name="Glass D."/>
        </authorList>
    </citation>
    <scope>NUCLEOTIDE SEQUENCE</scope>
    <source>
        <strain evidence="2">LTLLF</strain>
        <tissue evidence="2">Muscle</tissue>
    </source>
</reference>
<name>A0A8J6GRQ0_MICOH</name>
<feature type="region of interest" description="Disordered" evidence="1">
    <location>
        <begin position="1"/>
        <end position="26"/>
    </location>
</feature>
<evidence type="ECO:0000313" key="2">
    <source>
        <dbReference type="EMBL" id="KAH0514593.1"/>
    </source>
</evidence>
<evidence type="ECO:0000313" key="3">
    <source>
        <dbReference type="Proteomes" id="UP000710432"/>
    </source>
</evidence>
<dbReference type="EMBL" id="JAATJU010021135">
    <property type="protein sequence ID" value="KAH0514593.1"/>
    <property type="molecule type" value="Genomic_DNA"/>
</dbReference>
<keyword evidence="2" id="KW-0675">Receptor</keyword>